<evidence type="ECO:0000313" key="3">
    <source>
        <dbReference type="Proteomes" id="UP000314982"/>
    </source>
</evidence>
<feature type="compositionally biased region" description="Gly residues" evidence="1">
    <location>
        <begin position="61"/>
        <end position="81"/>
    </location>
</feature>
<evidence type="ECO:0000256" key="1">
    <source>
        <dbReference type="SAM" id="MobiDB-lite"/>
    </source>
</evidence>
<keyword evidence="3" id="KW-1185">Reference proteome</keyword>
<accession>A0A4W5LJ93</accession>
<dbReference type="STRING" id="62062.ENSHHUP00000026026"/>
<dbReference type="AlphaFoldDB" id="A0A4W5LJ93"/>
<dbReference type="Proteomes" id="UP000314982">
    <property type="component" value="Unassembled WGS sequence"/>
</dbReference>
<reference evidence="2" key="2">
    <citation type="submission" date="2025-08" db="UniProtKB">
        <authorList>
            <consortium name="Ensembl"/>
        </authorList>
    </citation>
    <scope>IDENTIFICATION</scope>
</reference>
<feature type="region of interest" description="Disordered" evidence="1">
    <location>
        <begin position="1"/>
        <end position="87"/>
    </location>
</feature>
<reference evidence="2" key="3">
    <citation type="submission" date="2025-09" db="UniProtKB">
        <authorList>
            <consortium name="Ensembl"/>
        </authorList>
    </citation>
    <scope>IDENTIFICATION</scope>
</reference>
<reference evidence="3" key="1">
    <citation type="submission" date="2018-06" db="EMBL/GenBank/DDBJ databases">
        <title>Genome assembly of Danube salmon.</title>
        <authorList>
            <person name="Macqueen D.J."/>
            <person name="Gundappa M.K."/>
        </authorList>
    </citation>
    <scope>NUCLEOTIDE SEQUENCE [LARGE SCALE GENOMIC DNA]</scope>
</reference>
<dbReference type="GeneTree" id="ENSGT00940000157388"/>
<feature type="compositionally biased region" description="Basic and acidic residues" evidence="1">
    <location>
        <begin position="1"/>
        <end position="12"/>
    </location>
</feature>
<dbReference type="Ensembl" id="ENSHHUT00000027052.1">
    <property type="protein sequence ID" value="ENSHHUP00000026026.1"/>
    <property type="gene ID" value="ENSHHUG00000016452.1"/>
</dbReference>
<evidence type="ECO:0000313" key="2">
    <source>
        <dbReference type="Ensembl" id="ENSHHUP00000026026.1"/>
    </source>
</evidence>
<protein>
    <submittedName>
        <fullName evidence="2">Uncharacterized protein</fullName>
    </submittedName>
</protein>
<sequence length="257" mass="27239">MSGDRSATDHEICLQGGGGAGEEEEQRAMQPQSEELLTRKLKALNGSMGPPAQGTQQGNKPDGGGGGGGKTNGTGETGGTGTPAMPKMGIRAWATDWPPAPRRGICDGGCQNSPKYESIAVAFHNDQQPFEQSGAVIQSHDQPPIDSDYSETVESVEDPRYSLAHLLGRSPLKGAGLHPIRQRSNSDVTISDIDSEDILMDGTAVNPNTGAALHREYGSTSSIDRQGLSGDGFHTLLRGYRIDTLDHTLHTLTHPHH</sequence>
<name>A0A4W5LJ93_9TELE</name>
<organism evidence="2 3">
    <name type="scientific">Hucho hucho</name>
    <name type="common">huchen</name>
    <dbReference type="NCBI Taxonomy" id="62062"/>
    <lineage>
        <taxon>Eukaryota</taxon>
        <taxon>Metazoa</taxon>
        <taxon>Chordata</taxon>
        <taxon>Craniata</taxon>
        <taxon>Vertebrata</taxon>
        <taxon>Euteleostomi</taxon>
        <taxon>Actinopterygii</taxon>
        <taxon>Neopterygii</taxon>
        <taxon>Teleostei</taxon>
        <taxon>Protacanthopterygii</taxon>
        <taxon>Salmoniformes</taxon>
        <taxon>Salmonidae</taxon>
        <taxon>Salmoninae</taxon>
        <taxon>Hucho</taxon>
    </lineage>
</organism>
<proteinExistence type="predicted"/>